<evidence type="ECO:0000313" key="3">
    <source>
        <dbReference type="Proteomes" id="UP000189177"/>
    </source>
</evidence>
<evidence type="ECO:0000256" key="1">
    <source>
        <dbReference type="SAM" id="SignalP"/>
    </source>
</evidence>
<comment type="caution">
    <text evidence="2">The sequence shown here is derived from an EMBL/GenBank/DDBJ whole genome shotgun (WGS) entry which is preliminary data.</text>
</comment>
<keyword evidence="1" id="KW-0732">Signal</keyword>
<keyword evidence="3" id="KW-1185">Reference proteome</keyword>
<dbReference type="RefSeq" id="WP_077244412.1">
    <property type="nucleotide sequence ID" value="NZ_MUZR01000033.1"/>
</dbReference>
<sequence length="472" mass="50693">MMAATTRFGGTLIAALSLAGGAAHADTGTVAQTLDRDGQPLVSVDGARAEDTFAALGALTVKGRLMRDSEMGHEGYRPELAGDPMQAVGERWLDLLDYAQGAFLDQGRLRAHVGGEDEAGPAAYAEAGYLYHMHHSAGRFEDLGLYDDLTHKPGPMISQLENHLVNTRHEDGRIDGADASDAEAFAYGMDALHASAYAWVRQDKPGGADDMGQLDLDALAGWLGHSRDDLVAVARAVADRADEAWDADAGVYVLDEGAEWSVDQLGAMLRGHKGLYEMLALYGDDDDQERAETLADRAAAITTAVLDGHGPLRDWGLPARLEFVDGRAMAASDEVDVGGQWRFVHQVTGGFSILRERDGTSGLMGERHPELEQKVGRALDRMFLGALEYQLDGDYVPARLDHGDGSVSDPTVTTRAAAAFVQAVGNGYRAGDAFDRPGAWDDDAELAERSEALYDAMLRHGELVSSRLVRVD</sequence>
<dbReference type="Proteomes" id="UP000189177">
    <property type="component" value="Unassembled WGS sequence"/>
</dbReference>
<proteinExistence type="predicted"/>
<accession>A0A1V2ZXM0</accession>
<name>A0A1V2ZXM0_9GAMM</name>
<gene>
    <name evidence="2" type="ORF">B1A74_08755</name>
</gene>
<feature type="signal peptide" evidence="1">
    <location>
        <begin position="1"/>
        <end position="25"/>
    </location>
</feature>
<organism evidence="2 3">
    <name type="scientific">Thioalkalivibrio halophilus</name>
    <dbReference type="NCBI Taxonomy" id="252474"/>
    <lineage>
        <taxon>Bacteria</taxon>
        <taxon>Pseudomonadati</taxon>
        <taxon>Pseudomonadota</taxon>
        <taxon>Gammaproteobacteria</taxon>
        <taxon>Chromatiales</taxon>
        <taxon>Ectothiorhodospiraceae</taxon>
        <taxon>Thioalkalivibrio</taxon>
    </lineage>
</organism>
<reference evidence="2 3" key="1">
    <citation type="submission" date="2017-02" db="EMBL/GenBank/DDBJ databases">
        <title>Genomic diversity within the haloalkaliphilic genus Thioalkalivibrio.</title>
        <authorList>
            <person name="Ahn A.-C."/>
            <person name="Meier-Kolthoff J."/>
            <person name="Overmars L."/>
            <person name="Richter M."/>
            <person name="Woyke T."/>
            <person name="Sorokin D.Y."/>
            <person name="Muyzer G."/>
        </authorList>
    </citation>
    <scope>NUCLEOTIDE SEQUENCE [LARGE SCALE GENOMIC DNA]</scope>
    <source>
        <strain evidence="2 3">HL17</strain>
    </source>
</reference>
<dbReference type="EMBL" id="MUZR01000033">
    <property type="protein sequence ID" value="OOC09868.1"/>
    <property type="molecule type" value="Genomic_DNA"/>
</dbReference>
<evidence type="ECO:0000313" key="2">
    <source>
        <dbReference type="EMBL" id="OOC09868.1"/>
    </source>
</evidence>
<dbReference type="AlphaFoldDB" id="A0A1V2ZXM0"/>
<protein>
    <submittedName>
        <fullName evidence="2">Uncharacterized protein</fullName>
    </submittedName>
</protein>
<dbReference type="OrthoDB" id="5779181at2"/>
<feature type="chain" id="PRO_5012776086" evidence="1">
    <location>
        <begin position="26"/>
        <end position="472"/>
    </location>
</feature>